<name>A0ABR3EI60_9AGAR</name>
<dbReference type="EMBL" id="JBAHYK010005244">
    <property type="protein sequence ID" value="KAL0562557.1"/>
    <property type="molecule type" value="Genomic_DNA"/>
</dbReference>
<proteinExistence type="predicted"/>
<dbReference type="Proteomes" id="UP001465976">
    <property type="component" value="Unassembled WGS sequence"/>
</dbReference>
<evidence type="ECO:0000313" key="2">
    <source>
        <dbReference type="Proteomes" id="UP001465976"/>
    </source>
</evidence>
<organism evidence="1 2">
    <name type="scientific">Marasmius crinis-equi</name>
    <dbReference type="NCBI Taxonomy" id="585013"/>
    <lineage>
        <taxon>Eukaryota</taxon>
        <taxon>Fungi</taxon>
        <taxon>Dikarya</taxon>
        <taxon>Basidiomycota</taxon>
        <taxon>Agaricomycotina</taxon>
        <taxon>Agaricomycetes</taxon>
        <taxon>Agaricomycetidae</taxon>
        <taxon>Agaricales</taxon>
        <taxon>Marasmiineae</taxon>
        <taxon>Marasmiaceae</taxon>
        <taxon>Marasmius</taxon>
    </lineage>
</organism>
<evidence type="ECO:0000313" key="1">
    <source>
        <dbReference type="EMBL" id="KAL0562557.1"/>
    </source>
</evidence>
<protein>
    <submittedName>
        <fullName evidence="1">Uncharacterized protein</fullName>
    </submittedName>
</protein>
<reference evidence="1 2" key="1">
    <citation type="submission" date="2024-02" db="EMBL/GenBank/DDBJ databases">
        <title>A draft genome for the cacao thread blight pathogen Marasmius crinis-equi.</title>
        <authorList>
            <person name="Cohen S.P."/>
            <person name="Baruah I.K."/>
            <person name="Amoako-Attah I."/>
            <person name="Bukari Y."/>
            <person name="Meinhardt L.W."/>
            <person name="Bailey B.A."/>
        </authorList>
    </citation>
    <scope>NUCLEOTIDE SEQUENCE [LARGE SCALE GENOMIC DNA]</scope>
    <source>
        <strain evidence="1 2">GH-76</strain>
    </source>
</reference>
<feature type="non-terminal residue" evidence="1">
    <location>
        <position position="190"/>
    </location>
</feature>
<keyword evidence="2" id="KW-1185">Reference proteome</keyword>
<gene>
    <name evidence="1" type="ORF">V5O48_019529</name>
</gene>
<comment type="caution">
    <text evidence="1">The sequence shown here is derived from an EMBL/GenBank/DDBJ whole genome shotgun (WGS) entry which is preliminary data.</text>
</comment>
<sequence>MPGIERFKVAAEKNMVKWCNGYAKLLPAAKVGVVEVYDPSTKEFVPYSDDEDDIVVDVFGPFAYFLSTVNVDRLEPSFRITPLAKDIEPVEATCDLMIVRPLRDPSLTWDSPETRNAFVPKLTKVLQEAYNNGNHVSLTYDENGEVVDGGEGPSVVEYVRCGGWEWIPDEVDESSHILCSDGLISEIDKG</sequence>
<accession>A0ABR3EI60</accession>